<sequence>MTSSKIYKYTGSSIGSVIKYRYARQGSYIATEYTSRKQQVRYRLALVEGPTEIHDVVSAWSDIPYNSPHG</sequence>
<accession>X1EVE1</accession>
<proteinExistence type="predicted"/>
<comment type="caution">
    <text evidence="1">The sequence shown here is derived from an EMBL/GenBank/DDBJ whole genome shotgun (WGS) entry which is preliminary data.</text>
</comment>
<evidence type="ECO:0000313" key="1">
    <source>
        <dbReference type="EMBL" id="GAH21144.1"/>
    </source>
</evidence>
<protein>
    <submittedName>
        <fullName evidence="1">Uncharacterized protein</fullName>
    </submittedName>
</protein>
<reference evidence="1" key="1">
    <citation type="journal article" date="2014" name="Front. Microbiol.">
        <title>High frequency of phylogenetically diverse reductive dehalogenase-homologous genes in deep subseafloor sedimentary metagenomes.</title>
        <authorList>
            <person name="Kawai M."/>
            <person name="Futagami T."/>
            <person name="Toyoda A."/>
            <person name="Takaki Y."/>
            <person name="Nishi S."/>
            <person name="Hori S."/>
            <person name="Arai W."/>
            <person name="Tsubouchi T."/>
            <person name="Morono Y."/>
            <person name="Uchiyama I."/>
            <person name="Ito T."/>
            <person name="Fujiyama A."/>
            <person name="Inagaki F."/>
            <person name="Takami H."/>
        </authorList>
    </citation>
    <scope>NUCLEOTIDE SEQUENCE</scope>
    <source>
        <strain evidence="1">Expedition CK06-06</strain>
    </source>
</reference>
<name>X1EVE1_9ZZZZ</name>
<feature type="non-terminal residue" evidence="1">
    <location>
        <position position="70"/>
    </location>
</feature>
<dbReference type="EMBL" id="BART01040850">
    <property type="protein sequence ID" value="GAH21144.1"/>
    <property type="molecule type" value="Genomic_DNA"/>
</dbReference>
<dbReference type="AlphaFoldDB" id="X1EVE1"/>
<gene>
    <name evidence="1" type="ORF">S01H4_66188</name>
</gene>
<organism evidence="1">
    <name type="scientific">marine sediment metagenome</name>
    <dbReference type="NCBI Taxonomy" id="412755"/>
    <lineage>
        <taxon>unclassified sequences</taxon>
        <taxon>metagenomes</taxon>
        <taxon>ecological metagenomes</taxon>
    </lineage>
</organism>